<keyword evidence="3" id="KW-1185">Reference proteome</keyword>
<evidence type="ECO:0008006" key="4">
    <source>
        <dbReference type="Google" id="ProtNLM"/>
    </source>
</evidence>
<evidence type="ECO:0000256" key="1">
    <source>
        <dbReference type="SAM" id="MobiDB-lite"/>
    </source>
</evidence>
<feature type="region of interest" description="Disordered" evidence="1">
    <location>
        <begin position="1"/>
        <end position="26"/>
    </location>
</feature>
<accession>Z9JSP7</accession>
<gene>
    <name evidence="2" type="ORF">BF93_01520</name>
</gene>
<dbReference type="HOGENOM" id="CLU_076053_0_0_11"/>
<dbReference type="STRING" id="396014.BF93_01520"/>
<dbReference type="InterPro" id="IPR017523">
    <property type="entry name" value="Rv3268"/>
</dbReference>
<sequence length="256" mass="26545">MTPELRGPGPSRETGPDRSVPERGARVDRPAARLLGALEALGPRPALAWHGEPGRVELSGHVLANWIVKSVNHLDQELLLSPGDLVVIDLAPHWKRLVLAVAAWSLGARVVPADALGPGEAARVAVTDRPEAGPAADAEEVLAVDAVSLAMRFSGTLPPLAHDWVQEVRAHADVLVAVLPAWSGPEIHEDLAGGAEPAGQRELPRPLLLEQDGFDEPAAAVAALISGRGVAGPAPALGGLPGADGVLPARPHRART</sequence>
<evidence type="ECO:0000313" key="2">
    <source>
        <dbReference type="EMBL" id="EWS80787.1"/>
    </source>
</evidence>
<dbReference type="AlphaFoldDB" id="Z9JSP7"/>
<comment type="caution">
    <text evidence="2">The sequence shown here is derived from an EMBL/GenBank/DDBJ whole genome shotgun (WGS) entry which is preliminary data.</text>
</comment>
<dbReference type="eggNOG" id="COG1020">
    <property type="taxonomic scope" value="Bacteria"/>
</dbReference>
<dbReference type="NCBIfam" id="TIGR03089">
    <property type="entry name" value="TIGR03089 family protein"/>
    <property type="match status" value="1"/>
</dbReference>
<protein>
    <recommendedName>
        <fullName evidence="4">TIGR03089 family protein</fullName>
    </recommendedName>
</protein>
<dbReference type="RefSeq" id="WP_232226352.1">
    <property type="nucleotide sequence ID" value="NZ_KK069996.1"/>
</dbReference>
<reference evidence="2 3" key="1">
    <citation type="submission" date="2014-02" db="EMBL/GenBank/DDBJ databases">
        <title>Genome sequence of Brachybacterium phenoliresistens strain W13A50.</title>
        <authorList>
            <person name="Wang X."/>
        </authorList>
    </citation>
    <scope>NUCLEOTIDE SEQUENCE [LARGE SCALE GENOMIC DNA]</scope>
    <source>
        <strain evidence="2 3">W13A50</strain>
    </source>
</reference>
<feature type="compositionally biased region" description="Basic and acidic residues" evidence="1">
    <location>
        <begin position="14"/>
        <end position="26"/>
    </location>
</feature>
<dbReference type="EMBL" id="JDYK01000012">
    <property type="protein sequence ID" value="EWS80787.1"/>
    <property type="molecule type" value="Genomic_DNA"/>
</dbReference>
<name>Z9JSP7_9MICO</name>
<evidence type="ECO:0000313" key="3">
    <source>
        <dbReference type="Proteomes" id="UP000023067"/>
    </source>
</evidence>
<organism evidence="2 3">
    <name type="scientific">Brachybacterium phenoliresistens</name>
    <dbReference type="NCBI Taxonomy" id="396014"/>
    <lineage>
        <taxon>Bacteria</taxon>
        <taxon>Bacillati</taxon>
        <taxon>Actinomycetota</taxon>
        <taxon>Actinomycetes</taxon>
        <taxon>Micrococcales</taxon>
        <taxon>Dermabacteraceae</taxon>
        <taxon>Brachybacterium</taxon>
    </lineage>
</organism>
<proteinExistence type="predicted"/>
<dbReference type="Proteomes" id="UP000023067">
    <property type="component" value="Unassembled WGS sequence"/>
</dbReference>
<dbReference type="SUPFAM" id="SSF56801">
    <property type="entry name" value="Acetyl-CoA synthetase-like"/>
    <property type="match status" value="1"/>
</dbReference>
<dbReference type="PATRIC" id="fig|396014.3.peg.2343"/>